<evidence type="ECO:0000256" key="2">
    <source>
        <dbReference type="ARBA" id="ARBA00022777"/>
    </source>
</evidence>
<reference evidence="4" key="1">
    <citation type="journal article" date="2014" name="Front. Microbiol.">
        <title>High frequency of phylogenetically diverse reductive dehalogenase-homologous genes in deep subseafloor sedimentary metagenomes.</title>
        <authorList>
            <person name="Kawai M."/>
            <person name="Futagami T."/>
            <person name="Toyoda A."/>
            <person name="Takaki Y."/>
            <person name="Nishi S."/>
            <person name="Hori S."/>
            <person name="Arai W."/>
            <person name="Tsubouchi T."/>
            <person name="Morono Y."/>
            <person name="Uchiyama I."/>
            <person name="Ito T."/>
            <person name="Fujiyama A."/>
            <person name="Inagaki F."/>
            <person name="Takami H."/>
        </authorList>
    </citation>
    <scope>NUCLEOTIDE SEQUENCE</scope>
    <source>
        <strain evidence="4">Expedition CK06-06</strain>
    </source>
</reference>
<dbReference type="AlphaFoldDB" id="X1KZZ7"/>
<keyword evidence="1" id="KW-0808">Transferase</keyword>
<dbReference type="Gene3D" id="3.30.565.10">
    <property type="entry name" value="Histidine kinase-like ATPase, C-terminal domain"/>
    <property type="match status" value="1"/>
</dbReference>
<proteinExistence type="predicted"/>
<evidence type="ECO:0000313" key="4">
    <source>
        <dbReference type="EMBL" id="GAH99220.1"/>
    </source>
</evidence>
<sequence length="99" mass="10896">LFRIAQEALRNVKKHSGATKAVIRLKFTRSRVKLVVSDNGIGFELPEMLGDFAIKGKLGLIGMQERARLLNGKFSVKSHIGRGTTVVVEVSSTDRNMIS</sequence>
<name>X1KZZ7_9ZZZZ</name>
<dbReference type="EMBL" id="BARV01000503">
    <property type="protein sequence ID" value="GAH99220.1"/>
    <property type="molecule type" value="Genomic_DNA"/>
</dbReference>
<evidence type="ECO:0000256" key="1">
    <source>
        <dbReference type="ARBA" id="ARBA00022679"/>
    </source>
</evidence>
<dbReference type="GO" id="GO:0000160">
    <property type="term" value="P:phosphorelay signal transduction system"/>
    <property type="evidence" value="ECO:0007669"/>
    <property type="project" value="UniProtKB-KW"/>
</dbReference>
<feature type="domain" description="Histidine kinase/HSP90-like ATPase" evidence="3">
    <location>
        <begin position="1"/>
        <end position="91"/>
    </location>
</feature>
<feature type="non-terminal residue" evidence="4">
    <location>
        <position position="1"/>
    </location>
</feature>
<comment type="caution">
    <text evidence="4">The sequence shown here is derived from an EMBL/GenBank/DDBJ whole genome shotgun (WGS) entry which is preliminary data.</text>
</comment>
<dbReference type="InterPro" id="IPR003594">
    <property type="entry name" value="HATPase_dom"/>
</dbReference>
<protein>
    <recommendedName>
        <fullName evidence="3">Histidine kinase/HSP90-like ATPase domain-containing protein</fullName>
    </recommendedName>
</protein>
<dbReference type="PANTHER" id="PTHR24421:SF55">
    <property type="entry name" value="SENSOR HISTIDINE KINASE YDFH"/>
    <property type="match status" value="1"/>
</dbReference>
<dbReference type="Pfam" id="PF02518">
    <property type="entry name" value="HATPase_c"/>
    <property type="match status" value="1"/>
</dbReference>
<gene>
    <name evidence="4" type="ORF">S06H3_01872</name>
</gene>
<dbReference type="InterPro" id="IPR050482">
    <property type="entry name" value="Sensor_HK_TwoCompSys"/>
</dbReference>
<keyword evidence="2" id="KW-0418">Kinase</keyword>
<dbReference type="GO" id="GO:0016301">
    <property type="term" value="F:kinase activity"/>
    <property type="evidence" value="ECO:0007669"/>
    <property type="project" value="UniProtKB-KW"/>
</dbReference>
<accession>X1KZZ7</accession>
<dbReference type="CDD" id="cd16917">
    <property type="entry name" value="HATPase_UhpB-NarQ-NarX-like"/>
    <property type="match status" value="1"/>
</dbReference>
<dbReference type="InterPro" id="IPR036890">
    <property type="entry name" value="HATPase_C_sf"/>
</dbReference>
<organism evidence="4">
    <name type="scientific">marine sediment metagenome</name>
    <dbReference type="NCBI Taxonomy" id="412755"/>
    <lineage>
        <taxon>unclassified sequences</taxon>
        <taxon>metagenomes</taxon>
        <taxon>ecological metagenomes</taxon>
    </lineage>
</organism>
<dbReference type="SUPFAM" id="SSF55874">
    <property type="entry name" value="ATPase domain of HSP90 chaperone/DNA topoisomerase II/histidine kinase"/>
    <property type="match status" value="1"/>
</dbReference>
<dbReference type="PANTHER" id="PTHR24421">
    <property type="entry name" value="NITRATE/NITRITE SENSOR PROTEIN NARX-RELATED"/>
    <property type="match status" value="1"/>
</dbReference>
<evidence type="ECO:0000259" key="3">
    <source>
        <dbReference type="Pfam" id="PF02518"/>
    </source>
</evidence>